<evidence type="ECO:0000259" key="4">
    <source>
        <dbReference type="PROSITE" id="PS50043"/>
    </source>
</evidence>
<accession>A0ABS4WG62</accession>
<evidence type="ECO:0000256" key="3">
    <source>
        <dbReference type="ARBA" id="ARBA00023163"/>
    </source>
</evidence>
<dbReference type="RefSeq" id="WP_209908537.1">
    <property type="nucleotide sequence ID" value="NZ_BAAAMI010000008.1"/>
</dbReference>
<gene>
    <name evidence="5" type="ORF">JOF46_003114</name>
</gene>
<keyword evidence="1" id="KW-0805">Transcription regulation</keyword>
<dbReference type="InterPro" id="IPR059106">
    <property type="entry name" value="WHD_MalT"/>
</dbReference>
<dbReference type="InterPro" id="IPR036388">
    <property type="entry name" value="WH-like_DNA-bd_sf"/>
</dbReference>
<dbReference type="SUPFAM" id="SSF48452">
    <property type="entry name" value="TPR-like"/>
    <property type="match status" value="1"/>
</dbReference>
<dbReference type="InterPro" id="IPR041617">
    <property type="entry name" value="TPR_MalT"/>
</dbReference>
<sequence>MARPLIATKLNAPRQRRGLVARPRLDWLLARGAEARLTLVSAPAGFGKTTLLSQWWGQDHAGDRRVAWLSLDAADNDPASFWTGVVATLQAAVPGVGPSAMEPVAVSPTPTGPELAILLNELAADPSNLWLVLDDYHFISNRDVGEAMAFFLDHLPPRVHLVISTRSDPDLPLARWRGRGELVEIRAEHLRFTAPETAEYLNAVSGLELAPEQVAVLGQRTEGWIAALQLASISLVGHGDAAGFIDRFAGNDRYVVDYLVEEVLAHQPAPVRDFLLDTCVLDRLTGPLCDALGGRGDGDRMLRELERANLFLVPLDEKRQWYRYHQLFADVLRARLSGERPGKVVLLHRRASQWYGARDLWPDAVGYALAAEDFEDAAHLMELALPGIRRNRQDALLLGWLDRLPDSVVRRSPVLSVFHGFRLLAGGDLDGVEPRLLDAERALGRLSRGPVRPEPETEELRALPATIAVYRAALAQARGDVAGTSNHARTALEAADPEDHLSLGAASGYLGLAAWAQGTVADALALFGRAVEHLHLAGNLVDELGSTVLLADMWLAAGRPDTARRLCADALARAEAQGTHLSRAVAELHVGLGEIDSQAGDLEAAEGHLVSAAALLEHAPMTESRYRWFVAKALLARAQGEPEEAIALLDQGARLYRRGFFPEVRPIPALKARVWIAEGKLQQAADWAQECGVGTTDEVGYLAEFNQLTLVRLLIARHRADPGTDAARHAAALLDRLLPGAEASGRGASVMEIRLLQALAYDALGHRARARAALGLAMSAVSEPEAYLRLFLDEGEPLLGLLREASRQPGAGAVITRLLRLGMIPRAAAGPTPPDSLSERELQVLGLLGSALNGPQIAAELFISYNTLRTHTKHIFTKLDVTDRRAAVIRARELGLL</sequence>
<keyword evidence="3" id="KW-0804">Transcription</keyword>
<feature type="domain" description="HTH luxR-type" evidence="4">
    <location>
        <begin position="830"/>
        <end position="895"/>
    </location>
</feature>
<dbReference type="PANTHER" id="PTHR44688:SF16">
    <property type="entry name" value="DNA-BINDING TRANSCRIPTIONAL ACTIVATOR DEVR_DOSR"/>
    <property type="match status" value="1"/>
</dbReference>
<dbReference type="Gene3D" id="1.25.40.10">
    <property type="entry name" value="Tetratricopeptide repeat domain"/>
    <property type="match status" value="1"/>
</dbReference>
<dbReference type="Proteomes" id="UP000766570">
    <property type="component" value="Unassembled WGS sequence"/>
</dbReference>
<dbReference type="Pfam" id="PF00196">
    <property type="entry name" value="GerE"/>
    <property type="match status" value="1"/>
</dbReference>
<evidence type="ECO:0000313" key="6">
    <source>
        <dbReference type="Proteomes" id="UP000766570"/>
    </source>
</evidence>
<protein>
    <submittedName>
        <fullName evidence="5">LuxR family maltose regulon positive regulatory protein</fullName>
    </submittedName>
</protein>
<name>A0ABS4WG62_9MICC</name>
<dbReference type="SUPFAM" id="SSF52540">
    <property type="entry name" value="P-loop containing nucleoside triphosphate hydrolases"/>
    <property type="match status" value="1"/>
</dbReference>
<dbReference type="CDD" id="cd06170">
    <property type="entry name" value="LuxR_C_like"/>
    <property type="match status" value="1"/>
</dbReference>
<evidence type="ECO:0000313" key="5">
    <source>
        <dbReference type="EMBL" id="MBP2375202.1"/>
    </source>
</evidence>
<dbReference type="InterPro" id="IPR016032">
    <property type="entry name" value="Sig_transdc_resp-reg_C-effctor"/>
</dbReference>
<evidence type="ECO:0000256" key="2">
    <source>
        <dbReference type="ARBA" id="ARBA00023125"/>
    </source>
</evidence>
<dbReference type="Gene3D" id="3.40.50.300">
    <property type="entry name" value="P-loop containing nucleotide triphosphate hydrolases"/>
    <property type="match status" value="1"/>
</dbReference>
<dbReference type="SMART" id="SM00421">
    <property type="entry name" value="HTH_LUXR"/>
    <property type="match status" value="1"/>
</dbReference>
<dbReference type="PROSITE" id="PS50043">
    <property type="entry name" value="HTH_LUXR_2"/>
    <property type="match status" value="1"/>
</dbReference>
<proteinExistence type="predicted"/>
<dbReference type="PANTHER" id="PTHR44688">
    <property type="entry name" value="DNA-BINDING TRANSCRIPTIONAL ACTIVATOR DEVR_DOSR"/>
    <property type="match status" value="1"/>
</dbReference>
<reference evidence="5 6" key="1">
    <citation type="submission" date="2021-03" db="EMBL/GenBank/DDBJ databases">
        <title>Sequencing the genomes of 1000 actinobacteria strains.</title>
        <authorList>
            <person name="Klenk H.-P."/>
        </authorList>
    </citation>
    <scope>NUCLEOTIDE SEQUENCE [LARGE SCALE GENOMIC DNA]</scope>
    <source>
        <strain evidence="5 6">DSM 15454</strain>
    </source>
</reference>
<dbReference type="Pfam" id="PF17874">
    <property type="entry name" value="TPR_MalT"/>
    <property type="match status" value="1"/>
</dbReference>
<organism evidence="5 6">
    <name type="scientific">Paeniglutamicibacter psychrophenolicus</name>
    <dbReference type="NCBI Taxonomy" id="257454"/>
    <lineage>
        <taxon>Bacteria</taxon>
        <taxon>Bacillati</taxon>
        <taxon>Actinomycetota</taxon>
        <taxon>Actinomycetes</taxon>
        <taxon>Micrococcales</taxon>
        <taxon>Micrococcaceae</taxon>
        <taxon>Paeniglutamicibacter</taxon>
    </lineage>
</organism>
<evidence type="ECO:0000256" key="1">
    <source>
        <dbReference type="ARBA" id="ARBA00023015"/>
    </source>
</evidence>
<keyword evidence="2" id="KW-0238">DNA-binding</keyword>
<dbReference type="InterPro" id="IPR000792">
    <property type="entry name" value="Tscrpt_reg_LuxR_C"/>
</dbReference>
<dbReference type="SUPFAM" id="SSF46894">
    <property type="entry name" value="C-terminal effector domain of the bipartite response regulators"/>
    <property type="match status" value="1"/>
</dbReference>
<dbReference type="InterPro" id="IPR011990">
    <property type="entry name" value="TPR-like_helical_dom_sf"/>
</dbReference>
<dbReference type="PRINTS" id="PR00038">
    <property type="entry name" value="HTHLUXR"/>
</dbReference>
<comment type="caution">
    <text evidence="5">The sequence shown here is derived from an EMBL/GenBank/DDBJ whole genome shotgun (WGS) entry which is preliminary data.</text>
</comment>
<dbReference type="Gene3D" id="1.10.10.10">
    <property type="entry name" value="Winged helix-like DNA-binding domain superfamily/Winged helix DNA-binding domain"/>
    <property type="match status" value="1"/>
</dbReference>
<dbReference type="EMBL" id="JAGIOE010000001">
    <property type="protein sequence ID" value="MBP2375202.1"/>
    <property type="molecule type" value="Genomic_DNA"/>
</dbReference>
<keyword evidence="6" id="KW-1185">Reference proteome</keyword>
<dbReference type="Pfam" id="PF25873">
    <property type="entry name" value="WHD_MalT"/>
    <property type="match status" value="1"/>
</dbReference>
<dbReference type="InterPro" id="IPR027417">
    <property type="entry name" value="P-loop_NTPase"/>
</dbReference>